<name>W2RQH8_CYPE1</name>
<keyword evidence="2 6" id="KW-0637">Prenyltransferase</keyword>
<dbReference type="GO" id="GO:0097354">
    <property type="term" value="P:prenylation"/>
    <property type="evidence" value="ECO:0007669"/>
    <property type="project" value="UniProtKB-UniRule"/>
</dbReference>
<evidence type="ECO:0000256" key="2">
    <source>
        <dbReference type="ARBA" id="ARBA00022602"/>
    </source>
</evidence>
<dbReference type="EC" id="2.5.1.60" evidence="6"/>
<protein>
    <recommendedName>
        <fullName evidence="6">Geranylgeranyl transferase type-2 subunit alpha</fullName>
        <ecNumber evidence="6">2.5.1.60</ecNumber>
    </recommendedName>
    <alternativeName>
        <fullName evidence="6">Geranylgeranyl transferase type II subunit alpha</fullName>
    </alternativeName>
</protein>
<accession>W2RQH8</accession>
<dbReference type="PROSITE" id="PS51147">
    <property type="entry name" value="PFTA"/>
    <property type="match status" value="4"/>
</dbReference>
<dbReference type="RefSeq" id="XP_008720138.1">
    <property type="nucleotide sequence ID" value="XM_008721916.1"/>
</dbReference>
<dbReference type="PANTHER" id="PTHR11129:SF2">
    <property type="entry name" value="GERANYLGERANYL TRANSFERASE TYPE-2 SUBUNIT ALPHA"/>
    <property type="match status" value="1"/>
</dbReference>
<sequence>MASHGIPRAEGRGEQSAEARAKELKEINQYKRLVDEIDIKVDAGEFTPELLQKTAELLKKNPEYYTIWNHRRRIYANEFRDLASQVKDGKLSEEERQSQVLDIVKLDLQFLFPLLLKFPKCYWIWNHRLWLLDQSTLLLPRETSHKLWTEELALVGKMLSRDSRNFHGWGYRRTVITNLENLDETSMAQKELDYTTKMISANLSNFSAWHNRSKLIIRTLAEQQAEDDERKRMLDEELKLIHKALFDPYDQSLWFYHQNLMCCLDPATAPRTMAPNLSTDERLAYVSEEQDFIEELLEDTDDCKWIYQSLIELAFLQAKLRGLDIEAERRGSLKEWLQKLKSLDSLRMGRWTDLESLLLA</sequence>
<dbReference type="STRING" id="1220924.W2RQH8"/>
<comment type="catalytic activity">
    <reaction evidence="5 6">
        <text>geranylgeranyl diphosphate + L-cysteinyl-[protein] = S-geranylgeranyl-L-cysteinyl-[protein] + diphosphate</text>
        <dbReference type="Rhea" id="RHEA:21240"/>
        <dbReference type="Rhea" id="RHEA-COMP:10131"/>
        <dbReference type="Rhea" id="RHEA-COMP:11537"/>
        <dbReference type="ChEBI" id="CHEBI:29950"/>
        <dbReference type="ChEBI" id="CHEBI:33019"/>
        <dbReference type="ChEBI" id="CHEBI:57533"/>
        <dbReference type="ChEBI" id="CHEBI:86021"/>
        <dbReference type="EC" id="2.5.1.60"/>
    </reaction>
</comment>
<evidence type="ECO:0000256" key="6">
    <source>
        <dbReference type="RuleBase" id="RU367120"/>
    </source>
</evidence>
<keyword evidence="3 6" id="KW-0808">Transferase</keyword>
<evidence type="ECO:0000256" key="5">
    <source>
        <dbReference type="ARBA" id="ARBA00047658"/>
    </source>
</evidence>
<dbReference type="InterPro" id="IPR002088">
    <property type="entry name" value="Prenyl_trans_a"/>
</dbReference>
<dbReference type="AlphaFoldDB" id="W2RQH8"/>
<evidence type="ECO:0000256" key="4">
    <source>
        <dbReference type="ARBA" id="ARBA00022737"/>
    </source>
</evidence>
<dbReference type="eggNOG" id="KOG0529">
    <property type="taxonomic scope" value="Eukaryota"/>
</dbReference>
<evidence type="ECO:0000256" key="3">
    <source>
        <dbReference type="ARBA" id="ARBA00022679"/>
    </source>
</evidence>
<organism evidence="7 8">
    <name type="scientific">Cyphellophora europaea (strain CBS 101466)</name>
    <name type="common">Phialophora europaea</name>
    <dbReference type="NCBI Taxonomy" id="1220924"/>
    <lineage>
        <taxon>Eukaryota</taxon>
        <taxon>Fungi</taxon>
        <taxon>Dikarya</taxon>
        <taxon>Ascomycota</taxon>
        <taxon>Pezizomycotina</taxon>
        <taxon>Eurotiomycetes</taxon>
        <taxon>Chaetothyriomycetidae</taxon>
        <taxon>Chaetothyriales</taxon>
        <taxon>Cyphellophoraceae</taxon>
        <taxon>Cyphellophora</taxon>
    </lineage>
</organism>
<evidence type="ECO:0000313" key="7">
    <source>
        <dbReference type="EMBL" id="ETN37969.1"/>
    </source>
</evidence>
<proteinExistence type="inferred from homology"/>
<dbReference type="OrthoDB" id="1658at2759"/>
<dbReference type="PANTHER" id="PTHR11129">
    <property type="entry name" value="PROTEIN FARNESYLTRANSFERASE ALPHA SUBUNIT/RAB GERANYLGERANYL TRANSFERASE ALPHA SUBUNIT"/>
    <property type="match status" value="1"/>
</dbReference>
<dbReference type="Gene3D" id="1.25.40.120">
    <property type="entry name" value="Protein prenylyltransferase"/>
    <property type="match status" value="1"/>
</dbReference>
<dbReference type="Pfam" id="PF01239">
    <property type="entry name" value="PPTA"/>
    <property type="match status" value="4"/>
</dbReference>
<dbReference type="HOGENOM" id="CLU_031996_2_0_1"/>
<dbReference type="SUPFAM" id="SSF48439">
    <property type="entry name" value="Protein prenylyltransferase"/>
    <property type="match status" value="1"/>
</dbReference>
<dbReference type="EMBL" id="KB822723">
    <property type="protein sequence ID" value="ETN37969.1"/>
    <property type="molecule type" value="Genomic_DNA"/>
</dbReference>
<dbReference type="GeneID" id="19974931"/>
<dbReference type="VEuPathDB" id="FungiDB:HMPREF1541_07592"/>
<dbReference type="InParanoid" id="W2RQH8"/>
<evidence type="ECO:0000313" key="8">
    <source>
        <dbReference type="Proteomes" id="UP000030752"/>
    </source>
</evidence>
<comment type="similarity">
    <text evidence="1 6">Belongs to the protein prenyltransferase subunit alpha family.</text>
</comment>
<keyword evidence="4" id="KW-0677">Repeat</keyword>
<dbReference type="FunCoup" id="W2RQH8">
    <property type="interactions" value="97"/>
</dbReference>
<dbReference type="GO" id="GO:0004663">
    <property type="term" value="F:Rab geranylgeranyltransferase activity"/>
    <property type="evidence" value="ECO:0007669"/>
    <property type="project" value="UniProtKB-UniRule"/>
</dbReference>
<evidence type="ECO:0000256" key="1">
    <source>
        <dbReference type="ARBA" id="ARBA00006734"/>
    </source>
</evidence>
<dbReference type="GO" id="GO:0005968">
    <property type="term" value="C:Rab-protein geranylgeranyltransferase complex"/>
    <property type="evidence" value="ECO:0007669"/>
    <property type="project" value="TreeGrafter"/>
</dbReference>
<comment type="function">
    <text evidence="6">Catalyzes the transfer of a geranyl-geranyl moiety from geranyl-geranyl pyrophosphate to cysteines occuring in specific C-terminal amino acid sequences.</text>
</comment>
<keyword evidence="8" id="KW-1185">Reference proteome</keyword>
<dbReference type="Proteomes" id="UP000030752">
    <property type="component" value="Unassembled WGS sequence"/>
</dbReference>
<reference evidence="7 8" key="1">
    <citation type="submission" date="2013-03" db="EMBL/GenBank/DDBJ databases">
        <title>The Genome Sequence of Phialophora europaea CBS 101466.</title>
        <authorList>
            <consortium name="The Broad Institute Genomics Platform"/>
            <person name="Cuomo C."/>
            <person name="de Hoog S."/>
            <person name="Gorbushina A."/>
            <person name="Walker B."/>
            <person name="Young S.K."/>
            <person name="Zeng Q."/>
            <person name="Gargeya S."/>
            <person name="Fitzgerald M."/>
            <person name="Haas B."/>
            <person name="Abouelleil A."/>
            <person name="Allen A.W."/>
            <person name="Alvarado L."/>
            <person name="Arachchi H.M."/>
            <person name="Berlin A.M."/>
            <person name="Chapman S.B."/>
            <person name="Gainer-Dewar J."/>
            <person name="Goldberg J."/>
            <person name="Griggs A."/>
            <person name="Gujja S."/>
            <person name="Hansen M."/>
            <person name="Howarth C."/>
            <person name="Imamovic A."/>
            <person name="Ireland A."/>
            <person name="Larimer J."/>
            <person name="McCowan C."/>
            <person name="Murphy C."/>
            <person name="Pearson M."/>
            <person name="Poon T.W."/>
            <person name="Priest M."/>
            <person name="Roberts A."/>
            <person name="Saif S."/>
            <person name="Shea T."/>
            <person name="Sisk P."/>
            <person name="Sykes S."/>
            <person name="Wortman J."/>
            <person name="Nusbaum C."/>
            <person name="Birren B."/>
        </authorList>
    </citation>
    <scope>NUCLEOTIDE SEQUENCE [LARGE SCALE GENOMIC DNA]</scope>
    <source>
        <strain evidence="7 8">CBS 101466</strain>
    </source>
</reference>
<gene>
    <name evidence="7" type="ORF">HMPREF1541_07592</name>
</gene>